<comment type="caution">
    <text evidence="1">The sequence shown here is derived from an EMBL/GenBank/DDBJ whole genome shotgun (WGS) entry which is preliminary data.</text>
</comment>
<organism evidence="1">
    <name type="scientific">Brucella anthropi</name>
    <name type="common">Ochrobactrum anthropi</name>
    <dbReference type="NCBI Taxonomy" id="529"/>
    <lineage>
        <taxon>Bacteria</taxon>
        <taxon>Pseudomonadati</taxon>
        <taxon>Pseudomonadota</taxon>
        <taxon>Alphaproteobacteria</taxon>
        <taxon>Hyphomicrobiales</taxon>
        <taxon>Brucellaceae</taxon>
        <taxon>Brucella/Ochrobactrum group</taxon>
        <taxon>Brucella</taxon>
    </lineage>
</organism>
<dbReference type="EMBL" id="LUAY01001896">
    <property type="protein sequence ID" value="KYB45938.1"/>
    <property type="molecule type" value="Genomic_DNA"/>
</dbReference>
<proteinExistence type="predicted"/>
<accession>A0A656Z6N7</accession>
<evidence type="ECO:0000313" key="1">
    <source>
        <dbReference type="EMBL" id="KYB45938.1"/>
    </source>
</evidence>
<name>A0A656Z6N7_BRUAN</name>
<protein>
    <submittedName>
        <fullName evidence="1">Uncharacterized protein</fullName>
    </submittedName>
</protein>
<sequence length="86" mass="9068">MPKGLRVLRFQLISRNDRNRLRGFNQRCAGLGRADACSGNITFDGSGRISEPLFTTIGASTVGLAVSCACACNDGSEGCAGKNDDR</sequence>
<dbReference type="AlphaFoldDB" id="A0A656Z6N7"/>
<reference evidence="1" key="1">
    <citation type="submission" date="2016-02" db="EMBL/GenBank/DDBJ databases">
        <title>Genomic sequences of Ochrobactrum anthropi.</title>
        <authorList>
            <person name="Chudasama K.S."/>
            <person name="Thaker V.S."/>
        </authorList>
    </citation>
    <scope>NUCLEOTIDE SEQUENCE [LARGE SCALE GENOMIC DNA]</scope>
    <source>
        <strain evidence="1">SUBG007</strain>
    </source>
</reference>
<gene>
    <name evidence="1" type="ORF">AB664_04330</name>
</gene>